<dbReference type="VEuPathDB" id="AmoebaDB:FDP41_012768"/>
<organism evidence="4 5">
    <name type="scientific">Naegleria fowleri</name>
    <name type="common">Brain eating amoeba</name>
    <dbReference type="NCBI Taxonomy" id="5763"/>
    <lineage>
        <taxon>Eukaryota</taxon>
        <taxon>Discoba</taxon>
        <taxon>Heterolobosea</taxon>
        <taxon>Tetramitia</taxon>
        <taxon>Eutetramitia</taxon>
        <taxon>Vahlkampfiidae</taxon>
        <taxon>Naegleria</taxon>
    </lineage>
</organism>
<dbReference type="VEuPathDB" id="AmoebaDB:NF0051130"/>
<dbReference type="EMBL" id="VFQX01000016">
    <property type="protein sequence ID" value="KAF0980980.1"/>
    <property type="molecule type" value="Genomic_DNA"/>
</dbReference>
<comment type="caution">
    <text evidence="4">The sequence shown here is derived from an EMBL/GenBank/DDBJ whole genome shotgun (WGS) entry which is preliminary data.</text>
</comment>
<dbReference type="PROSITE" id="PS50021">
    <property type="entry name" value="CH"/>
    <property type="match status" value="1"/>
</dbReference>
<evidence type="ECO:0000259" key="3">
    <source>
        <dbReference type="PROSITE" id="PS50021"/>
    </source>
</evidence>
<dbReference type="GeneID" id="68119983"/>
<name>A0A6A5C551_NAEFO</name>
<evidence type="ECO:0000256" key="1">
    <source>
        <dbReference type="SAM" id="Coils"/>
    </source>
</evidence>
<dbReference type="Pfam" id="PF00307">
    <property type="entry name" value="CH"/>
    <property type="match status" value="1"/>
</dbReference>
<evidence type="ECO:0000313" key="5">
    <source>
        <dbReference type="Proteomes" id="UP000444721"/>
    </source>
</evidence>
<dbReference type="AlphaFoldDB" id="A0A6A5C551"/>
<keyword evidence="5" id="KW-1185">Reference proteome</keyword>
<dbReference type="Gene3D" id="1.10.418.10">
    <property type="entry name" value="Calponin-like domain"/>
    <property type="match status" value="1"/>
</dbReference>
<proteinExistence type="predicted"/>
<dbReference type="OrthoDB" id="21595at2759"/>
<feature type="region of interest" description="Disordered" evidence="2">
    <location>
        <begin position="539"/>
        <end position="585"/>
    </location>
</feature>
<dbReference type="InterPro" id="IPR001715">
    <property type="entry name" value="CH_dom"/>
</dbReference>
<protein>
    <recommendedName>
        <fullName evidence="3">Calponin-homology (CH) domain-containing protein</fullName>
    </recommendedName>
</protein>
<feature type="region of interest" description="Disordered" evidence="2">
    <location>
        <begin position="166"/>
        <end position="191"/>
    </location>
</feature>
<feature type="domain" description="Calponin-homology (CH)" evidence="3">
    <location>
        <begin position="13"/>
        <end position="141"/>
    </location>
</feature>
<evidence type="ECO:0000256" key="2">
    <source>
        <dbReference type="SAM" id="MobiDB-lite"/>
    </source>
</evidence>
<dbReference type="RefSeq" id="XP_044565693.1">
    <property type="nucleotide sequence ID" value="XM_044703323.1"/>
</dbReference>
<sequence>MSSCLQDSILSQTLTLQSITDWINETNKSEEVSLGSDSSFISFLKSLKDGVALCKLVSKLKGRFIMFNKNPRNMEFMEQENFETFIKTQLITQASMSNSSVSQLNGKETHKLCAQPDSNCATSPLALSLMRVLIQLSESVAGKASYRGPVLIIGSDSVTFVRGSTSTSVTTTSTRTTSPEESKQVINSPESNDVTTFKSNLVGEKKVFKENIEPEVAKKYELLTKEDIDSVLKVYRNEQMEAIKQQLEKFRKTEEEKINRELKQMRQNMINQLQREQRDFEMDMKRQAQELLEKEKANISTKPPPVSKTVVTREKRISIELPKNEPVEPKKVVEEGSSAAIQKKLEETTEKLIATEVKYEKLLDDLKEQLSKKKKEVERLEEENMLLAKRLKKLKNIKLNDGLEELDKEDVTSKSIRSLHTLLANSGDDDDDVPNFSHPSNSSSSTRSATEPSHSVLKTRETLPSVRFLSPSLKKSNSSDVHEDNALIDEHSIQVEEPSLLSMSDDEDDHQLHQEEDEEPIVFQTAVLKKVPSNVHRLAQPIRSSFDTDEELFESSYSDLNKSETKKKNNKQLPAKKSIFNSDIQ</sequence>
<keyword evidence="1" id="KW-0175">Coiled coil</keyword>
<accession>A0A6A5C551</accession>
<dbReference type="SUPFAM" id="SSF47576">
    <property type="entry name" value="Calponin-homology domain, CH-domain"/>
    <property type="match status" value="1"/>
</dbReference>
<dbReference type="InterPro" id="IPR036872">
    <property type="entry name" value="CH_dom_sf"/>
</dbReference>
<feature type="coiled-coil region" evidence="1">
    <location>
        <begin position="345"/>
        <end position="397"/>
    </location>
</feature>
<dbReference type="CDD" id="cd00014">
    <property type="entry name" value="CH_SF"/>
    <property type="match status" value="1"/>
</dbReference>
<feature type="compositionally biased region" description="Low complexity" evidence="2">
    <location>
        <begin position="437"/>
        <end position="455"/>
    </location>
</feature>
<dbReference type="OMA" id="DWINETN"/>
<feature type="coiled-coil region" evidence="1">
    <location>
        <begin position="236"/>
        <end position="290"/>
    </location>
</feature>
<reference evidence="4 5" key="1">
    <citation type="journal article" date="2019" name="Sci. Rep.">
        <title>Nanopore sequencing improves the draft genome of the human pathogenic amoeba Naegleria fowleri.</title>
        <authorList>
            <person name="Liechti N."/>
            <person name="Schurch N."/>
            <person name="Bruggmann R."/>
            <person name="Wittwer M."/>
        </authorList>
    </citation>
    <scope>NUCLEOTIDE SEQUENCE [LARGE SCALE GENOMIC DNA]</scope>
    <source>
        <strain evidence="4 5">ATCC 30894</strain>
    </source>
</reference>
<feature type="compositionally biased region" description="Low complexity" evidence="2">
    <location>
        <begin position="166"/>
        <end position="177"/>
    </location>
</feature>
<feature type="compositionally biased region" description="Acidic residues" evidence="2">
    <location>
        <begin position="504"/>
        <end position="520"/>
    </location>
</feature>
<dbReference type="VEuPathDB" id="AmoebaDB:NfTy_080510"/>
<feature type="region of interest" description="Disordered" evidence="2">
    <location>
        <begin position="425"/>
        <end position="520"/>
    </location>
</feature>
<dbReference type="Proteomes" id="UP000444721">
    <property type="component" value="Unassembled WGS sequence"/>
</dbReference>
<gene>
    <name evidence="4" type="ORF">FDP41_012768</name>
</gene>
<evidence type="ECO:0000313" key="4">
    <source>
        <dbReference type="EMBL" id="KAF0980980.1"/>
    </source>
</evidence>
<feature type="compositionally biased region" description="Basic and acidic residues" evidence="2">
    <location>
        <begin position="480"/>
        <end position="494"/>
    </location>
</feature>